<keyword evidence="1" id="KW-1133">Transmembrane helix</keyword>
<accession>A0A2Z7D2M2</accession>
<organism evidence="2 3">
    <name type="scientific">Dorcoceras hygrometricum</name>
    <dbReference type="NCBI Taxonomy" id="472368"/>
    <lineage>
        <taxon>Eukaryota</taxon>
        <taxon>Viridiplantae</taxon>
        <taxon>Streptophyta</taxon>
        <taxon>Embryophyta</taxon>
        <taxon>Tracheophyta</taxon>
        <taxon>Spermatophyta</taxon>
        <taxon>Magnoliopsida</taxon>
        <taxon>eudicotyledons</taxon>
        <taxon>Gunneridae</taxon>
        <taxon>Pentapetalae</taxon>
        <taxon>asterids</taxon>
        <taxon>lamiids</taxon>
        <taxon>Lamiales</taxon>
        <taxon>Gesneriaceae</taxon>
        <taxon>Didymocarpoideae</taxon>
        <taxon>Trichosporeae</taxon>
        <taxon>Loxocarpinae</taxon>
        <taxon>Dorcoceras</taxon>
    </lineage>
</organism>
<evidence type="ECO:0000313" key="3">
    <source>
        <dbReference type="Proteomes" id="UP000250235"/>
    </source>
</evidence>
<evidence type="ECO:0000313" key="2">
    <source>
        <dbReference type="EMBL" id="KZV52569.1"/>
    </source>
</evidence>
<dbReference type="EMBL" id="KQ991035">
    <property type="protein sequence ID" value="KZV52569.1"/>
    <property type="molecule type" value="Genomic_DNA"/>
</dbReference>
<name>A0A2Z7D2M2_9LAMI</name>
<protein>
    <submittedName>
        <fullName evidence="2">Uncharacterized protein</fullName>
    </submittedName>
</protein>
<keyword evidence="3" id="KW-1185">Reference proteome</keyword>
<dbReference type="AlphaFoldDB" id="A0A2Z7D2M2"/>
<proteinExistence type="predicted"/>
<keyword evidence="1" id="KW-0812">Transmembrane</keyword>
<sequence length="111" mass="12036">MMLFSAACDWFACDWLLLLATGLLATGYCFLRLVFFRLVIVACDWLLLLATGLLATGYCSLRLIPFLSSTSLLVYIHSLVFLPPADFLTQRLAVLESTAGESAPEQAGGGV</sequence>
<feature type="transmembrane region" description="Helical" evidence="1">
    <location>
        <begin position="35"/>
        <end position="56"/>
    </location>
</feature>
<evidence type="ECO:0000256" key="1">
    <source>
        <dbReference type="SAM" id="Phobius"/>
    </source>
</evidence>
<dbReference type="Proteomes" id="UP000250235">
    <property type="component" value="Unassembled WGS sequence"/>
</dbReference>
<gene>
    <name evidence="2" type="ORF">F511_13237</name>
</gene>
<reference evidence="2 3" key="1">
    <citation type="journal article" date="2015" name="Proc. Natl. Acad. Sci. U.S.A.">
        <title>The resurrection genome of Boea hygrometrica: A blueprint for survival of dehydration.</title>
        <authorList>
            <person name="Xiao L."/>
            <person name="Yang G."/>
            <person name="Zhang L."/>
            <person name="Yang X."/>
            <person name="Zhao S."/>
            <person name="Ji Z."/>
            <person name="Zhou Q."/>
            <person name="Hu M."/>
            <person name="Wang Y."/>
            <person name="Chen M."/>
            <person name="Xu Y."/>
            <person name="Jin H."/>
            <person name="Xiao X."/>
            <person name="Hu G."/>
            <person name="Bao F."/>
            <person name="Hu Y."/>
            <person name="Wan P."/>
            <person name="Li L."/>
            <person name="Deng X."/>
            <person name="Kuang T."/>
            <person name="Xiang C."/>
            <person name="Zhu J.K."/>
            <person name="Oliver M.J."/>
            <person name="He Y."/>
        </authorList>
    </citation>
    <scope>NUCLEOTIDE SEQUENCE [LARGE SCALE GENOMIC DNA]</scope>
    <source>
        <strain evidence="3">cv. XS01</strain>
    </source>
</reference>
<keyword evidence="1" id="KW-0472">Membrane</keyword>